<keyword evidence="2" id="KW-1185">Reference proteome</keyword>
<evidence type="ECO:0000313" key="1">
    <source>
        <dbReference type="EMBL" id="MFC0350406.1"/>
    </source>
</evidence>
<dbReference type="Proteomes" id="UP001589844">
    <property type="component" value="Unassembled WGS sequence"/>
</dbReference>
<dbReference type="RefSeq" id="WP_390212676.1">
    <property type="nucleotide sequence ID" value="NZ_JBHLXJ010000013.1"/>
</dbReference>
<gene>
    <name evidence="1" type="ORF">ACFFJH_11355</name>
</gene>
<protein>
    <submittedName>
        <fullName evidence="1">Uncharacterized protein</fullName>
    </submittedName>
</protein>
<dbReference type="EMBL" id="JBHLXJ010000013">
    <property type="protein sequence ID" value="MFC0350406.1"/>
    <property type="molecule type" value="Genomic_DNA"/>
</dbReference>
<reference evidence="1 2" key="1">
    <citation type="submission" date="2024-09" db="EMBL/GenBank/DDBJ databases">
        <authorList>
            <person name="Sun Q."/>
            <person name="Mori K."/>
        </authorList>
    </citation>
    <scope>NUCLEOTIDE SEQUENCE [LARGE SCALE GENOMIC DNA]</scope>
    <source>
        <strain evidence="1 2">CCM 8677</strain>
    </source>
</reference>
<accession>A0ABV6IF09</accession>
<sequence>MNDEVKALSLALDTLRAKLIATPRTADGFGEMRGLYLDLTNALIVAGDKADSELAAEISKSAKSIAEEWSSNTGKIKPWLDVLKPVVSAVGVVLKVASLSNPLLALLV</sequence>
<evidence type="ECO:0000313" key="2">
    <source>
        <dbReference type="Proteomes" id="UP001589844"/>
    </source>
</evidence>
<name>A0ABV6IF09_9BURK</name>
<proteinExistence type="predicted"/>
<organism evidence="1 2">
    <name type="scientific">Undibacterium danionis</name>
    <dbReference type="NCBI Taxonomy" id="1812100"/>
    <lineage>
        <taxon>Bacteria</taxon>
        <taxon>Pseudomonadati</taxon>
        <taxon>Pseudomonadota</taxon>
        <taxon>Betaproteobacteria</taxon>
        <taxon>Burkholderiales</taxon>
        <taxon>Oxalobacteraceae</taxon>
        <taxon>Undibacterium</taxon>
    </lineage>
</organism>
<comment type="caution">
    <text evidence="1">The sequence shown here is derived from an EMBL/GenBank/DDBJ whole genome shotgun (WGS) entry which is preliminary data.</text>
</comment>